<evidence type="ECO:0000256" key="1">
    <source>
        <dbReference type="SAM" id="MobiDB-lite"/>
    </source>
</evidence>
<evidence type="ECO:0008006" key="4">
    <source>
        <dbReference type="Google" id="ProtNLM"/>
    </source>
</evidence>
<dbReference type="AlphaFoldDB" id="A0A4Y9ZUI6"/>
<evidence type="ECO:0000313" key="2">
    <source>
        <dbReference type="EMBL" id="TFY78462.1"/>
    </source>
</evidence>
<feature type="region of interest" description="Disordered" evidence="1">
    <location>
        <begin position="261"/>
        <end position="311"/>
    </location>
</feature>
<dbReference type="InterPro" id="IPR021861">
    <property type="entry name" value="THO_THOC1"/>
</dbReference>
<dbReference type="EMBL" id="SFCI01000676">
    <property type="protein sequence ID" value="TFY78462.1"/>
    <property type="molecule type" value="Genomic_DNA"/>
</dbReference>
<dbReference type="OrthoDB" id="9402762at2759"/>
<comment type="caution">
    <text evidence="2">The sequence shown here is derived from an EMBL/GenBank/DDBJ whole genome shotgun (WGS) entry which is preliminary data.</text>
</comment>
<feature type="region of interest" description="Disordered" evidence="1">
    <location>
        <begin position="535"/>
        <end position="594"/>
    </location>
</feature>
<feature type="compositionally biased region" description="Pro residues" evidence="1">
    <location>
        <begin position="570"/>
        <end position="588"/>
    </location>
</feature>
<dbReference type="PANTHER" id="PTHR13265">
    <property type="entry name" value="THO COMPLEX SUBUNIT 1"/>
    <property type="match status" value="1"/>
</dbReference>
<reference evidence="2 3" key="1">
    <citation type="submission" date="2019-02" db="EMBL/GenBank/DDBJ databases">
        <title>Genome sequencing of the rare red list fungi Hericium alpestre (H. flagellum).</title>
        <authorList>
            <person name="Buettner E."/>
            <person name="Kellner H."/>
        </authorList>
    </citation>
    <scope>NUCLEOTIDE SEQUENCE [LARGE SCALE GENOMIC DNA]</scope>
    <source>
        <strain evidence="2 3">DSM 108284</strain>
    </source>
</reference>
<feature type="compositionally biased region" description="Low complexity" evidence="1">
    <location>
        <begin position="541"/>
        <end position="550"/>
    </location>
</feature>
<gene>
    <name evidence="2" type="ORF">EWM64_g5550</name>
</gene>
<proteinExistence type="predicted"/>
<protein>
    <recommendedName>
        <fullName evidence="4">THO complex subunit 1 transcription elongation factor</fullName>
    </recommendedName>
</protein>
<dbReference type="STRING" id="135208.A0A4Y9ZUI6"/>
<name>A0A4Y9ZUI6_9AGAM</name>
<dbReference type="Pfam" id="PF11957">
    <property type="entry name" value="efThoc1"/>
    <property type="match status" value="1"/>
</dbReference>
<accession>A0A4Y9ZUI6</accession>
<evidence type="ECO:0000313" key="3">
    <source>
        <dbReference type="Proteomes" id="UP000298061"/>
    </source>
</evidence>
<sequence length="688" mass="77351">MSWSMGAAATSSLDWEDIGGIWKQCTQPGNAIYIWYKMPYWDVVLSMTGGVSACTLLPPVSLMVFRSPETALRSVLKNLPPRPIDKDDLDKLVKKTLKDTPSKFAPEIRKGQWEFALKNEVLTHAMKEGKALDDPETTYYDEIMDRLDLVLTFTEQDATEQTFPFTALQDLLETQTIPSCSHIFSWIEARTDRLTEGMVPQKGKALILLRMLNDLLRRLSKMGSNTIFCGRILTFLSGVFPLGERSGVNLRGEYGPIWEGVQPRAKDEEKSSKEESTEKEKQEQDAMQVDEKRADGEKPAPGAKSIDKKQDKKDDFYETFWSLQLPFSRPPLFANPSTLAEFKESVNKIADTHFRRQFLFQLLILLNHLLTFTKSAKASWSSPRNRSLQIDFTLEPDDAKWVTETIAKAQEELRQTAPGGRAFADTVHAIIEREKNWVRWKNDLCTPFDREPYAEEVEGRKVGLEEATRESRKKMRIEPEEWEHRLGSAALTEIWDMGYRDLRDLQNPFQPGEVKDFVAKIKLEDNRINMRQKALERAAERAAQAKAKAATPVSHPAPTPTPQGKDVAPAAPPDVAPFPTPAPTPAPEKPTDSQILKLEENKHRWSWLALRAARDRYLAHFGKIGSGDITLLAHEIEKEARAERERIEQGVKEGAGALVGSATGAGEERGGESQCSWRGCGACGQGGG</sequence>
<feature type="compositionally biased region" description="Basic and acidic residues" evidence="1">
    <location>
        <begin position="264"/>
        <end position="298"/>
    </location>
</feature>
<keyword evidence="3" id="KW-1185">Reference proteome</keyword>
<dbReference type="GO" id="GO:0000445">
    <property type="term" value="C:THO complex part of transcription export complex"/>
    <property type="evidence" value="ECO:0007669"/>
    <property type="project" value="TreeGrafter"/>
</dbReference>
<dbReference type="PANTHER" id="PTHR13265:SF0">
    <property type="entry name" value="HPR1"/>
    <property type="match status" value="1"/>
</dbReference>
<organism evidence="2 3">
    <name type="scientific">Hericium alpestre</name>
    <dbReference type="NCBI Taxonomy" id="135208"/>
    <lineage>
        <taxon>Eukaryota</taxon>
        <taxon>Fungi</taxon>
        <taxon>Dikarya</taxon>
        <taxon>Basidiomycota</taxon>
        <taxon>Agaricomycotina</taxon>
        <taxon>Agaricomycetes</taxon>
        <taxon>Russulales</taxon>
        <taxon>Hericiaceae</taxon>
        <taxon>Hericium</taxon>
    </lineage>
</organism>
<dbReference type="GO" id="GO:0006406">
    <property type="term" value="P:mRNA export from nucleus"/>
    <property type="evidence" value="ECO:0007669"/>
    <property type="project" value="TreeGrafter"/>
</dbReference>
<dbReference type="Proteomes" id="UP000298061">
    <property type="component" value="Unassembled WGS sequence"/>
</dbReference>